<proteinExistence type="inferred from homology"/>
<feature type="transmembrane region" description="Helical" evidence="8">
    <location>
        <begin position="125"/>
        <end position="144"/>
    </location>
</feature>
<dbReference type="KEGG" id="cheb:HH215_10710"/>
<dbReference type="PANTHER" id="PTHR30472">
    <property type="entry name" value="FERRIC ENTEROBACTIN TRANSPORT SYSTEM PERMEASE PROTEIN"/>
    <property type="match status" value="1"/>
</dbReference>
<dbReference type="InterPro" id="IPR037294">
    <property type="entry name" value="ABC_BtuC-like"/>
</dbReference>
<feature type="transmembrane region" description="Helical" evidence="8">
    <location>
        <begin position="68"/>
        <end position="88"/>
    </location>
</feature>
<accession>A0A7Z2ZL75</accession>
<dbReference type="InterPro" id="IPR000522">
    <property type="entry name" value="ABC_transptr_permease_BtuC"/>
</dbReference>
<dbReference type="EMBL" id="CP051680">
    <property type="protein sequence ID" value="QJD83600.1"/>
    <property type="molecule type" value="Genomic_DNA"/>
</dbReference>
<feature type="transmembrane region" description="Helical" evidence="8">
    <location>
        <begin position="245"/>
        <end position="270"/>
    </location>
</feature>
<dbReference type="PANTHER" id="PTHR30472:SF68">
    <property type="entry name" value="FERRICHROME TRANSPORT SYSTEM PERMEASE PROTEIN FHUB"/>
    <property type="match status" value="1"/>
</dbReference>
<reference evidence="9 10" key="1">
    <citation type="submission" date="2020-04" db="EMBL/GenBank/DDBJ databases">
        <title>Genome sequencing of novel species.</title>
        <authorList>
            <person name="Heo J."/>
            <person name="Kim S.-J."/>
            <person name="Kim J.-S."/>
            <person name="Hong S.-B."/>
            <person name="Kwon S.-W."/>
        </authorList>
    </citation>
    <scope>NUCLEOTIDE SEQUENCE [LARGE SCALE GENOMIC DNA]</scope>
    <source>
        <strain evidence="9 10">MFER-1</strain>
    </source>
</reference>
<name>A0A7Z2ZL75_9BACL</name>
<evidence type="ECO:0000256" key="7">
    <source>
        <dbReference type="ARBA" id="ARBA00023136"/>
    </source>
</evidence>
<dbReference type="Proteomes" id="UP000502248">
    <property type="component" value="Chromosome"/>
</dbReference>
<organism evidence="9 10">
    <name type="scientific">Cohnella herbarum</name>
    <dbReference type="NCBI Taxonomy" id="2728023"/>
    <lineage>
        <taxon>Bacteria</taxon>
        <taxon>Bacillati</taxon>
        <taxon>Bacillota</taxon>
        <taxon>Bacilli</taxon>
        <taxon>Bacillales</taxon>
        <taxon>Paenibacillaceae</taxon>
        <taxon>Cohnella</taxon>
    </lineage>
</organism>
<keyword evidence="5 8" id="KW-0812">Transmembrane</keyword>
<dbReference type="Pfam" id="PF01032">
    <property type="entry name" value="FecCD"/>
    <property type="match status" value="1"/>
</dbReference>
<sequence length="337" mass="35960">MSLSKPLRKDPRTRRRILLFVMFIALVILSILYGLTVGAISIPAKEVWTSLFSNTENEFRQIVWNLRLPRVLTGLLVGICLAISGAFLQGVFRNPLADPGIIGVSAGAGLAAVSIMILFPEQMSLVPLAAFLGALAAAAIIYALAWNKGAPTGRMILAGVAVNSLLGAGMTTVMLLNSEKVQAVLPWLAGSLNGKSWPHFDTIAPYACIGILLSLFLIKHANVLILGDEVAKLLGNRVERSRMLVILMSTFMAGIAISVSGLIGFVGLVVPHIVRMLVGNDYKYFLPLSALGGGALVVAADTSARAWFDPIEFPVGVLLALLGAPFFLYLLKRGLKV</sequence>
<dbReference type="Gene3D" id="1.10.3470.10">
    <property type="entry name" value="ABC transporter involved in vitamin B12 uptake, BtuC"/>
    <property type="match status" value="1"/>
</dbReference>
<dbReference type="CDD" id="cd06550">
    <property type="entry name" value="TM_ABC_iron-siderophores_like"/>
    <property type="match status" value="1"/>
</dbReference>
<evidence type="ECO:0000313" key="9">
    <source>
        <dbReference type="EMBL" id="QJD83600.1"/>
    </source>
</evidence>
<feature type="transmembrane region" description="Helical" evidence="8">
    <location>
        <begin position="156"/>
        <end position="176"/>
    </location>
</feature>
<gene>
    <name evidence="9" type="ORF">HH215_10710</name>
</gene>
<comment type="similarity">
    <text evidence="2">Belongs to the binding-protein-dependent transport system permease family. FecCD subfamily.</text>
</comment>
<feature type="transmembrane region" description="Helical" evidence="8">
    <location>
        <begin position="100"/>
        <end position="119"/>
    </location>
</feature>
<evidence type="ECO:0000256" key="6">
    <source>
        <dbReference type="ARBA" id="ARBA00022989"/>
    </source>
</evidence>
<feature type="transmembrane region" description="Helical" evidence="8">
    <location>
        <begin position="203"/>
        <end position="225"/>
    </location>
</feature>
<keyword evidence="4" id="KW-1003">Cell membrane</keyword>
<evidence type="ECO:0000313" key="10">
    <source>
        <dbReference type="Proteomes" id="UP000502248"/>
    </source>
</evidence>
<keyword evidence="3" id="KW-0813">Transport</keyword>
<dbReference type="GO" id="GO:0033214">
    <property type="term" value="P:siderophore-iron import into cell"/>
    <property type="evidence" value="ECO:0007669"/>
    <property type="project" value="TreeGrafter"/>
</dbReference>
<dbReference type="RefSeq" id="WP_169279890.1">
    <property type="nucleotide sequence ID" value="NZ_CP051680.1"/>
</dbReference>
<dbReference type="SUPFAM" id="SSF81345">
    <property type="entry name" value="ABC transporter involved in vitamin B12 uptake, BtuC"/>
    <property type="match status" value="1"/>
</dbReference>
<evidence type="ECO:0000256" key="4">
    <source>
        <dbReference type="ARBA" id="ARBA00022475"/>
    </source>
</evidence>
<feature type="transmembrane region" description="Helical" evidence="8">
    <location>
        <begin position="311"/>
        <end position="331"/>
    </location>
</feature>
<evidence type="ECO:0000256" key="2">
    <source>
        <dbReference type="ARBA" id="ARBA00007935"/>
    </source>
</evidence>
<comment type="subcellular location">
    <subcellularLocation>
        <location evidence="1">Cell membrane</location>
        <topology evidence="1">Multi-pass membrane protein</topology>
    </subcellularLocation>
</comment>
<keyword evidence="10" id="KW-1185">Reference proteome</keyword>
<evidence type="ECO:0000256" key="1">
    <source>
        <dbReference type="ARBA" id="ARBA00004651"/>
    </source>
</evidence>
<evidence type="ECO:0000256" key="8">
    <source>
        <dbReference type="SAM" id="Phobius"/>
    </source>
</evidence>
<dbReference type="GO" id="GO:0022857">
    <property type="term" value="F:transmembrane transporter activity"/>
    <property type="evidence" value="ECO:0007669"/>
    <property type="project" value="InterPro"/>
</dbReference>
<feature type="transmembrane region" description="Helical" evidence="8">
    <location>
        <begin position="20"/>
        <end position="42"/>
    </location>
</feature>
<dbReference type="AlphaFoldDB" id="A0A7Z2ZL75"/>
<dbReference type="FunFam" id="1.10.3470.10:FF:000001">
    <property type="entry name" value="Vitamin B12 ABC transporter permease BtuC"/>
    <property type="match status" value="1"/>
</dbReference>
<dbReference type="GO" id="GO:0005886">
    <property type="term" value="C:plasma membrane"/>
    <property type="evidence" value="ECO:0007669"/>
    <property type="project" value="UniProtKB-SubCell"/>
</dbReference>
<evidence type="ECO:0000256" key="5">
    <source>
        <dbReference type="ARBA" id="ARBA00022692"/>
    </source>
</evidence>
<protein>
    <submittedName>
        <fullName evidence="9">Iron ABC transporter permease</fullName>
    </submittedName>
</protein>
<evidence type="ECO:0000256" key="3">
    <source>
        <dbReference type="ARBA" id="ARBA00022448"/>
    </source>
</evidence>
<keyword evidence="7 8" id="KW-0472">Membrane</keyword>
<keyword evidence="6 8" id="KW-1133">Transmembrane helix</keyword>